<gene>
    <name evidence="1" type="ORF">SAMN05216290_1778</name>
</gene>
<dbReference type="AlphaFoldDB" id="A0A1I0P799"/>
<dbReference type="EMBL" id="FOIR01000001">
    <property type="protein sequence ID" value="SEW10148.1"/>
    <property type="molecule type" value="Genomic_DNA"/>
</dbReference>
<keyword evidence="2" id="KW-1185">Reference proteome</keyword>
<dbReference type="STRING" id="1267423.SAMN05216290_1778"/>
<name>A0A1I0P799_9BACT</name>
<reference evidence="2" key="1">
    <citation type="submission" date="2016-10" db="EMBL/GenBank/DDBJ databases">
        <authorList>
            <person name="Varghese N."/>
            <person name="Submissions S."/>
        </authorList>
    </citation>
    <scope>NUCLEOTIDE SEQUENCE [LARGE SCALE GENOMIC DNA]</scope>
    <source>
        <strain evidence="2">CGMCC 1.12402</strain>
    </source>
</reference>
<accession>A0A1I0P799</accession>
<organism evidence="1 2">
    <name type="scientific">Roseivirga pacifica</name>
    <dbReference type="NCBI Taxonomy" id="1267423"/>
    <lineage>
        <taxon>Bacteria</taxon>
        <taxon>Pseudomonadati</taxon>
        <taxon>Bacteroidota</taxon>
        <taxon>Cytophagia</taxon>
        <taxon>Cytophagales</taxon>
        <taxon>Roseivirgaceae</taxon>
        <taxon>Roseivirga</taxon>
    </lineage>
</organism>
<proteinExistence type="predicted"/>
<dbReference type="Proteomes" id="UP000199437">
    <property type="component" value="Unassembled WGS sequence"/>
</dbReference>
<sequence length="103" mass="11618">MKISFKISDSRESLIELLNKVKGLLIKHNNMSFDGLSPAEIGMDLGIVIEQLQNGERIDKEYLKALFAPTAPIQECAIANDWSDEYLRLSSEFDDLIALQHPL</sequence>
<evidence type="ECO:0000313" key="2">
    <source>
        <dbReference type="Proteomes" id="UP000199437"/>
    </source>
</evidence>
<protein>
    <submittedName>
        <fullName evidence="1">Uncharacterized protein</fullName>
    </submittedName>
</protein>
<evidence type="ECO:0000313" key="1">
    <source>
        <dbReference type="EMBL" id="SEW10148.1"/>
    </source>
</evidence>